<dbReference type="EMBL" id="JANPWZ010003582">
    <property type="protein sequence ID" value="KAJ3552035.1"/>
    <property type="molecule type" value="Genomic_DNA"/>
</dbReference>
<organism evidence="2 3">
    <name type="scientific">Xylaria arbuscula</name>
    <dbReference type="NCBI Taxonomy" id="114810"/>
    <lineage>
        <taxon>Eukaryota</taxon>
        <taxon>Fungi</taxon>
        <taxon>Dikarya</taxon>
        <taxon>Ascomycota</taxon>
        <taxon>Pezizomycotina</taxon>
        <taxon>Sordariomycetes</taxon>
        <taxon>Xylariomycetidae</taxon>
        <taxon>Xylariales</taxon>
        <taxon>Xylariaceae</taxon>
        <taxon>Xylaria</taxon>
    </lineage>
</organism>
<sequence length="731" mass="82981">MVAWSAFEYRTLYWFAGDFGSSFHKILPFFEKEFPLTVLRKILKEGNNMMRCATLRSIRLGCTISTDIVRLSLSWLRAAPSRELVVEVLSCCKVFLNHLSEGISTERRLHPLENLSVINEAINTPENLAKLKMDLLEAALEKITDTNEEVPKAAIKALEDQLHLPIVLSKIESVLEDEDSVFQAHIISALADCSNLPESLLFTLIVKLESNVLEVQEQATKALISNPLSERVVRMLTTTINHEDSKVQQAAMHVLAGKRNLPEDVRQNLLTKALKHIDGNVQVATLRAFQEGPDLPENVLQKLVASIDGENPNEDIVVDFLKNRHNLPETIMQALETKIRDESPEVQKFVLRALSRKEYLPAGVLQVLGSRLEHEDSNIRIAALEALEYARNVPEQILRIIVERLEDDDWEVANRAKYALWHQVRTAYEEAKLPEIILVDIAAKLEHPRTTVRFASLTLLQEILTRQPHQSENLIQKIAEKLGDNNARIRSQALQTLRYAAELSTTVLKRIAARVEDVDLKVIVEAATVLSRLDPEKELYLSEAVLSTVTAALDSNSELRKPWWVVNPWIRDVLAKQHSLSDTVLISLWSIVKRVQTFWWRLQPINLLSILRHSPKLATFASVSHGHIQTLVQILIRGCMGGHHIAWYHYENKLHLIIDDTVIKYDAACPCSVIQKLFPRQPDYGQRKHRNQAQYAGPCNGLAHGWQQLPARGETLGDEGRTEDRENEEIN</sequence>
<accession>A0A9W8N3A0</accession>
<dbReference type="Proteomes" id="UP001148614">
    <property type="component" value="Unassembled WGS sequence"/>
</dbReference>
<dbReference type="InterPro" id="IPR011989">
    <property type="entry name" value="ARM-like"/>
</dbReference>
<proteinExistence type="predicted"/>
<dbReference type="SUPFAM" id="SSF48371">
    <property type="entry name" value="ARM repeat"/>
    <property type="match status" value="1"/>
</dbReference>
<gene>
    <name evidence="2" type="ORF">NPX13_g11214</name>
</gene>
<evidence type="ECO:0000313" key="3">
    <source>
        <dbReference type="Proteomes" id="UP001148614"/>
    </source>
</evidence>
<dbReference type="AlphaFoldDB" id="A0A9W8N3A0"/>
<dbReference type="InterPro" id="IPR016024">
    <property type="entry name" value="ARM-type_fold"/>
</dbReference>
<protein>
    <recommendedName>
        <fullName evidence="4">Clathrin/coatomer adaptor adaptin-like N-terminal domain-containing protein</fullName>
    </recommendedName>
</protein>
<reference evidence="2" key="1">
    <citation type="submission" date="2022-07" db="EMBL/GenBank/DDBJ databases">
        <title>Genome Sequence of Xylaria arbuscula.</title>
        <authorList>
            <person name="Buettner E."/>
        </authorList>
    </citation>
    <scope>NUCLEOTIDE SEQUENCE</scope>
    <source>
        <strain evidence="2">VT107</strain>
    </source>
</reference>
<dbReference type="Gene3D" id="1.25.10.10">
    <property type="entry name" value="Leucine-rich Repeat Variant"/>
    <property type="match status" value="3"/>
</dbReference>
<comment type="caution">
    <text evidence="2">The sequence shown here is derived from an EMBL/GenBank/DDBJ whole genome shotgun (WGS) entry which is preliminary data.</text>
</comment>
<name>A0A9W8N3A0_9PEZI</name>
<dbReference type="Pfam" id="PF13646">
    <property type="entry name" value="HEAT_2"/>
    <property type="match status" value="1"/>
</dbReference>
<evidence type="ECO:0000256" key="1">
    <source>
        <dbReference type="SAM" id="MobiDB-lite"/>
    </source>
</evidence>
<evidence type="ECO:0008006" key="4">
    <source>
        <dbReference type="Google" id="ProtNLM"/>
    </source>
</evidence>
<dbReference type="VEuPathDB" id="FungiDB:F4678DRAFT_483902"/>
<feature type="region of interest" description="Disordered" evidence="1">
    <location>
        <begin position="710"/>
        <end position="731"/>
    </location>
</feature>
<keyword evidence="3" id="KW-1185">Reference proteome</keyword>
<evidence type="ECO:0000313" key="2">
    <source>
        <dbReference type="EMBL" id="KAJ3552035.1"/>
    </source>
</evidence>